<protein>
    <submittedName>
        <fullName evidence="6">L-rhamnose operon regulatory protein RhaS</fullName>
    </submittedName>
</protein>
<evidence type="ECO:0000313" key="7">
    <source>
        <dbReference type="Proteomes" id="UP000235464"/>
    </source>
</evidence>
<dbReference type="PROSITE" id="PS01124">
    <property type="entry name" value="HTH_ARAC_FAMILY_2"/>
    <property type="match status" value="1"/>
</dbReference>
<dbReference type="PANTHER" id="PTHR43280:SF32">
    <property type="entry name" value="TRANSCRIPTIONAL REGULATORY PROTEIN"/>
    <property type="match status" value="1"/>
</dbReference>
<dbReference type="Gene3D" id="1.10.10.60">
    <property type="entry name" value="Homeodomain-like"/>
    <property type="match status" value="1"/>
</dbReference>
<feature type="region of interest" description="Disordered" evidence="4">
    <location>
        <begin position="310"/>
        <end position="333"/>
    </location>
</feature>
<dbReference type="InterPro" id="IPR009057">
    <property type="entry name" value="Homeodomain-like_sf"/>
</dbReference>
<dbReference type="Pfam" id="PF02311">
    <property type="entry name" value="AraC_binding"/>
    <property type="match status" value="1"/>
</dbReference>
<dbReference type="EMBL" id="LT963352">
    <property type="protein sequence ID" value="SOR84327.1"/>
    <property type="molecule type" value="Genomic_DNA"/>
</dbReference>
<keyword evidence="2" id="KW-0238">DNA-binding</keyword>
<gene>
    <name evidence="6" type="primary">rhaS_2</name>
    <name evidence="6" type="ORF">SCNRRL3882_7772</name>
</gene>
<evidence type="ECO:0000256" key="2">
    <source>
        <dbReference type="ARBA" id="ARBA00023125"/>
    </source>
</evidence>
<dbReference type="InterPro" id="IPR003313">
    <property type="entry name" value="AraC-bd"/>
</dbReference>
<keyword evidence="7" id="KW-1185">Reference proteome</keyword>
<dbReference type="SUPFAM" id="SSF46689">
    <property type="entry name" value="Homeodomain-like"/>
    <property type="match status" value="1"/>
</dbReference>
<reference evidence="7" key="1">
    <citation type="submission" date="2017-11" db="EMBL/GenBank/DDBJ databases">
        <authorList>
            <person name="Wibberg D."/>
        </authorList>
    </citation>
    <scope>NUCLEOTIDE SEQUENCE [LARGE SCALE GENOMIC DNA]</scope>
</reference>
<dbReference type="SMART" id="SM00342">
    <property type="entry name" value="HTH_ARAC"/>
    <property type="match status" value="1"/>
</dbReference>
<dbReference type="AlphaFoldDB" id="A0A2N9BLS9"/>
<evidence type="ECO:0000256" key="1">
    <source>
        <dbReference type="ARBA" id="ARBA00023015"/>
    </source>
</evidence>
<evidence type="ECO:0000313" key="6">
    <source>
        <dbReference type="EMBL" id="SOR84327.1"/>
    </source>
</evidence>
<dbReference type="SUPFAM" id="SSF51215">
    <property type="entry name" value="Regulatory protein AraC"/>
    <property type="match status" value="1"/>
</dbReference>
<feature type="domain" description="HTH araC/xylS-type" evidence="5">
    <location>
        <begin position="218"/>
        <end position="316"/>
    </location>
</feature>
<evidence type="ECO:0000256" key="4">
    <source>
        <dbReference type="SAM" id="MobiDB-lite"/>
    </source>
</evidence>
<dbReference type="Proteomes" id="UP000235464">
    <property type="component" value="Chromosome I"/>
</dbReference>
<dbReference type="Pfam" id="PF12833">
    <property type="entry name" value="HTH_18"/>
    <property type="match status" value="1"/>
</dbReference>
<evidence type="ECO:0000259" key="5">
    <source>
        <dbReference type="PROSITE" id="PS01124"/>
    </source>
</evidence>
<proteinExistence type="predicted"/>
<evidence type="ECO:0000256" key="3">
    <source>
        <dbReference type="ARBA" id="ARBA00023163"/>
    </source>
</evidence>
<dbReference type="PANTHER" id="PTHR43280">
    <property type="entry name" value="ARAC-FAMILY TRANSCRIPTIONAL REGULATOR"/>
    <property type="match status" value="1"/>
</dbReference>
<organism evidence="6 7">
    <name type="scientific">Streptomyces chartreusis NRRL 3882</name>
    <dbReference type="NCBI Taxonomy" id="1079985"/>
    <lineage>
        <taxon>Bacteria</taxon>
        <taxon>Bacillati</taxon>
        <taxon>Actinomycetota</taxon>
        <taxon>Actinomycetes</taxon>
        <taxon>Kitasatosporales</taxon>
        <taxon>Streptomycetaceae</taxon>
        <taxon>Streptomyces</taxon>
    </lineage>
</organism>
<dbReference type="InterPro" id="IPR018060">
    <property type="entry name" value="HTH_AraC"/>
</dbReference>
<feature type="compositionally biased region" description="Basic and acidic residues" evidence="4">
    <location>
        <begin position="311"/>
        <end position="321"/>
    </location>
</feature>
<dbReference type="GO" id="GO:0043565">
    <property type="term" value="F:sequence-specific DNA binding"/>
    <property type="evidence" value="ECO:0007669"/>
    <property type="project" value="InterPro"/>
</dbReference>
<sequence length="333" mass="36528">MFRFRSGTTNVRRQRSESRINFRLMMAKNRHHSVREVPAVAFAAPAGTPAGVEVMSLAELRRRVSEGTLVRPQRPDFHHLLTLTAGDLRHVVDFNGYALRPGSWLWVRPGQVHQWGDLAKAEGTLILFQQDVLDPATATAARVDDPHAPVVIAPVAADAGAVAMAAEHLSGEFQALGRLPLEVHIATLRHLLAVLLLRLAHLTVPVGGPATEPDETYVRFRDAVERHFTATRRVEDYARMLGYSGRTLARATLAGAGLGAKEFIDRRVVLEAKRLLAHGDETAAQISDRLGFVTPSQFSKYFMQRTGRSPIDFRHGARGRAEGPGPSAALGQE</sequence>
<name>A0A2N9BLS9_STRCX</name>
<dbReference type="GO" id="GO:0003700">
    <property type="term" value="F:DNA-binding transcription factor activity"/>
    <property type="evidence" value="ECO:0007669"/>
    <property type="project" value="InterPro"/>
</dbReference>
<dbReference type="InterPro" id="IPR037923">
    <property type="entry name" value="HTH-like"/>
</dbReference>
<accession>A0A2N9BLS9</accession>
<keyword evidence="1" id="KW-0805">Transcription regulation</keyword>
<keyword evidence="3" id="KW-0804">Transcription</keyword>